<sequence>MTLQQRNIVITGAQIALAAVFLVSVSIAVRVRGLEGVPGGDEALPILLSALLLSLSGFIGLQVVRYLFARSVSPEIYFFLLFLFSVGMGGVKALAWYAHRTGGPLFLQVFAVRILYWSYFFGLASLGAASLYALGFPYPRVGRLSLGIGLAGALLAWTLPLSNTHFLAYAGLFPPLDLPSYGLLVGMLTMGTLAGFLTAYLVHAPRPLLQGTTGAFSMVAGYTVVFYGWFEEGGLLLGLFFLITGMVLYGREHYRVTVTGAPRL</sequence>
<feature type="transmembrane region" description="Helical" evidence="1">
    <location>
        <begin position="181"/>
        <end position="201"/>
    </location>
</feature>
<evidence type="ECO:0000256" key="1">
    <source>
        <dbReference type="SAM" id="Phobius"/>
    </source>
</evidence>
<keyword evidence="1" id="KW-0472">Membrane</keyword>
<name>E0RTD7_WINT6</name>
<dbReference type="PaxDb" id="665571-STHERM_c00270"/>
<feature type="transmembrane region" description="Helical" evidence="1">
    <location>
        <begin position="43"/>
        <end position="64"/>
    </location>
</feature>
<feature type="transmembrane region" description="Helical" evidence="1">
    <location>
        <begin position="141"/>
        <end position="161"/>
    </location>
</feature>
<feature type="transmembrane region" description="Helical" evidence="1">
    <location>
        <begin position="110"/>
        <end position="134"/>
    </location>
</feature>
<keyword evidence="1" id="KW-1133">Transmembrane helix</keyword>
<dbReference type="AlphaFoldDB" id="E0RTD7"/>
<gene>
    <name evidence="2" type="ordered locus">STHERM_c00270</name>
</gene>
<dbReference type="KEGG" id="sta:STHERM_c00270"/>
<organism evidence="2 3">
    <name type="scientific">Winmispira thermophila (strain ATCC 49972 / DSM 6192 / RI 19.B1)</name>
    <name type="common">Spirochaeta thermophila</name>
    <dbReference type="NCBI Taxonomy" id="665571"/>
    <lineage>
        <taxon>Bacteria</taxon>
        <taxon>Pseudomonadati</taxon>
        <taxon>Spirochaetota</taxon>
        <taxon>Spirochaetia</taxon>
        <taxon>Winmispirales</taxon>
        <taxon>Winmispiraceae</taxon>
        <taxon>Winmispira</taxon>
    </lineage>
</organism>
<feature type="transmembrane region" description="Helical" evidence="1">
    <location>
        <begin position="233"/>
        <end position="250"/>
    </location>
</feature>
<protein>
    <submittedName>
        <fullName evidence="2">Uncharacterized protein</fullName>
    </submittedName>
</protein>
<reference key="1">
    <citation type="submission" date="2009-08" db="EMBL/GenBank/DDBJ databases">
        <title>The genome sequence of Spirochaeta thermophila DSM6192.</title>
        <authorList>
            <person name="Angelov A."/>
            <person name="Mientus M."/>
            <person name="Wittenberg S."/>
            <person name="Lehmann R."/>
            <person name="Liesegang H."/>
            <person name="Daniel R."/>
            <person name="Liebl W."/>
        </authorList>
    </citation>
    <scope>NUCLEOTIDE SEQUENCE</scope>
    <source>
        <strain>DSM 6192</strain>
    </source>
</reference>
<dbReference type="Proteomes" id="UP000001296">
    <property type="component" value="Chromosome"/>
</dbReference>
<keyword evidence="1" id="KW-0812">Transmembrane</keyword>
<accession>E0RTD7</accession>
<dbReference type="EMBL" id="CP001698">
    <property type="protein sequence ID" value="ADN01003.1"/>
    <property type="molecule type" value="Genomic_DNA"/>
</dbReference>
<evidence type="ECO:0000313" key="2">
    <source>
        <dbReference type="EMBL" id="ADN01003.1"/>
    </source>
</evidence>
<proteinExistence type="predicted"/>
<dbReference type="RefSeq" id="WP_013312844.1">
    <property type="nucleotide sequence ID" value="NC_014484.1"/>
</dbReference>
<dbReference type="HOGENOM" id="CLU_1053403_0_0_12"/>
<evidence type="ECO:0000313" key="3">
    <source>
        <dbReference type="Proteomes" id="UP000001296"/>
    </source>
</evidence>
<feature type="transmembrane region" description="Helical" evidence="1">
    <location>
        <begin position="76"/>
        <end position="98"/>
    </location>
</feature>
<feature type="transmembrane region" description="Helical" evidence="1">
    <location>
        <begin position="7"/>
        <end position="31"/>
    </location>
</feature>
<reference evidence="2 3" key="2">
    <citation type="journal article" date="2010" name="J. Bacteriol.">
        <title>Genome sequence of the polysaccharide-degrading, thermophilic anaerobe Spirochaeta thermophila DSM 6192.</title>
        <authorList>
            <person name="Angelov A."/>
            <person name="Liebl S."/>
            <person name="Ballschmiter M."/>
            <person name="Bomeke M."/>
            <person name="Lehmann R."/>
            <person name="Liesegang H."/>
            <person name="Daniel R."/>
            <person name="Liebl W."/>
        </authorList>
    </citation>
    <scope>NUCLEOTIDE SEQUENCE [LARGE SCALE GENOMIC DNA]</scope>
    <source>
        <strain evidence="3">ATCC 49972 / DSM 6192 / RI 19.B1</strain>
    </source>
</reference>
<feature type="transmembrane region" description="Helical" evidence="1">
    <location>
        <begin position="208"/>
        <end position="227"/>
    </location>
</feature>